<dbReference type="OrthoDB" id="34378at2"/>
<feature type="chain" id="PRO_5017263465" description="Outer membrane protein beta-barrel domain protein" evidence="1">
    <location>
        <begin position="20"/>
        <end position="161"/>
    </location>
</feature>
<dbReference type="Proteomes" id="UP000265715">
    <property type="component" value="Unassembled WGS sequence"/>
</dbReference>
<keyword evidence="1" id="KW-0732">Signal</keyword>
<dbReference type="EMBL" id="QXDL01000022">
    <property type="protein sequence ID" value="RIH89071.1"/>
    <property type="molecule type" value="Genomic_DNA"/>
</dbReference>
<protein>
    <recommendedName>
        <fullName evidence="4">Outer membrane protein beta-barrel domain protein</fullName>
    </recommendedName>
</protein>
<organism evidence="2 3">
    <name type="scientific">Calidithermus terrae</name>
    <dbReference type="NCBI Taxonomy" id="1408545"/>
    <lineage>
        <taxon>Bacteria</taxon>
        <taxon>Thermotogati</taxon>
        <taxon>Deinococcota</taxon>
        <taxon>Deinococci</taxon>
        <taxon>Thermales</taxon>
        <taxon>Thermaceae</taxon>
        <taxon>Calidithermus</taxon>
    </lineage>
</organism>
<evidence type="ECO:0000313" key="3">
    <source>
        <dbReference type="Proteomes" id="UP000265715"/>
    </source>
</evidence>
<feature type="signal peptide" evidence="1">
    <location>
        <begin position="1"/>
        <end position="19"/>
    </location>
</feature>
<keyword evidence="3" id="KW-1185">Reference proteome</keyword>
<dbReference type="RefSeq" id="WP_051304136.1">
    <property type="nucleotide sequence ID" value="NZ_QXDL01000022.1"/>
</dbReference>
<sequence>MRKFAVLALFVLLFSMASAQRNWIGVSSPSFFGLPSGTGAGLSLVPGFSLGLSGIVGFERLIGALDLRAAASLSISGGSFGMTLGADVLYPLNATGDTVYFGGGPFLFLGGGSAGFALQGAVGYESFVARNWSWFVELNPLFEFSSSTFALTGKFGINVYL</sequence>
<gene>
    <name evidence="2" type="ORF">Mterra_00841</name>
</gene>
<dbReference type="AlphaFoldDB" id="A0A399F383"/>
<evidence type="ECO:0000313" key="2">
    <source>
        <dbReference type="EMBL" id="RIH89071.1"/>
    </source>
</evidence>
<name>A0A399F383_9DEIN</name>
<reference evidence="2 3" key="1">
    <citation type="submission" date="2018-08" db="EMBL/GenBank/DDBJ databases">
        <title>Meiothermus terrae DSM 26712 genome sequencing project.</title>
        <authorList>
            <person name="Da Costa M.S."/>
            <person name="Albuquerque L."/>
            <person name="Raposo P."/>
            <person name="Froufe H.J.C."/>
            <person name="Barroso C.S."/>
            <person name="Egas C."/>
        </authorList>
    </citation>
    <scope>NUCLEOTIDE SEQUENCE [LARGE SCALE GENOMIC DNA]</scope>
    <source>
        <strain evidence="2 3">DSM 26712</strain>
    </source>
</reference>
<accession>A0A399F383</accession>
<comment type="caution">
    <text evidence="2">The sequence shown here is derived from an EMBL/GenBank/DDBJ whole genome shotgun (WGS) entry which is preliminary data.</text>
</comment>
<evidence type="ECO:0008006" key="4">
    <source>
        <dbReference type="Google" id="ProtNLM"/>
    </source>
</evidence>
<evidence type="ECO:0000256" key="1">
    <source>
        <dbReference type="SAM" id="SignalP"/>
    </source>
</evidence>
<proteinExistence type="predicted"/>